<protein>
    <recommendedName>
        <fullName evidence="2">G-patch domain-containing protein</fullName>
    </recommendedName>
</protein>
<gene>
    <name evidence="3" type="ORF">VP01_314g6</name>
</gene>
<feature type="compositionally biased region" description="Polar residues" evidence="1">
    <location>
        <begin position="84"/>
        <end position="95"/>
    </location>
</feature>
<dbReference type="AlphaFoldDB" id="A0A0L6V0R6"/>
<dbReference type="GO" id="GO:0003676">
    <property type="term" value="F:nucleic acid binding"/>
    <property type="evidence" value="ECO:0007669"/>
    <property type="project" value="InterPro"/>
</dbReference>
<evidence type="ECO:0000256" key="1">
    <source>
        <dbReference type="SAM" id="MobiDB-lite"/>
    </source>
</evidence>
<feature type="compositionally biased region" description="Polar residues" evidence="1">
    <location>
        <begin position="393"/>
        <end position="419"/>
    </location>
</feature>
<feature type="region of interest" description="Disordered" evidence="1">
    <location>
        <begin position="242"/>
        <end position="474"/>
    </location>
</feature>
<evidence type="ECO:0000313" key="4">
    <source>
        <dbReference type="Proteomes" id="UP000037035"/>
    </source>
</evidence>
<dbReference type="InterPro" id="IPR000467">
    <property type="entry name" value="G_patch_dom"/>
</dbReference>
<feature type="compositionally biased region" description="Polar residues" evidence="1">
    <location>
        <begin position="443"/>
        <end position="464"/>
    </location>
</feature>
<dbReference type="STRING" id="27349.A0A0L6V0R6"/>
<comment type="caution">
    <text evidence="3">The sequence shown here is derived from an EMBL/GenBank/DDBJ whole genome shotgun (WGS) entry which is preliminary data.</text>
</comment>
<evidence type="ECO:0000313" key="3">
    <source>
        <dbReference type="EMBL" id="KNZ53740.1"/>
    </source>
</evidence>
<dbReference type="PANTHER" id="PTHR47251">
    <property type="entry name" value="FINGER DOMAIN PROTEIN, PUTATIVE (AFU_ORTHOLOGUE AFUA_3G04180)-RELATED"/>
    <property type="match status" value="1"/>
</dbReference>
<accession>A0A0L6V0R6</accession>
<dbReference type="VEuPathDB" id="FungiDB:VP01_314g6"/>
<sequence>MSSLNDLSQLAPRYHLKVTPLHPSYKNLCDLVPLFIRTRSNSSSGSSSSSSSSYGSILSSDQEEKKIDLVDNRPQENTHESHVSKQNHSNLSSDHQGAKLDINNKGMQLLLKMGWIEGNGLGVGQKGRKEPIPTPAQTPLLGLGKATQDAYMLSDAISKPKELQSLVIARESEEAKAKREEKVKEFQTRVSVTKGMSQIPVDETFRVDIWLILAFLCRGFAYSRYTTISQFEEHERSYAHHHAKRAVEAKQARKATGQSSDAKLEKERKREAKELERMARAAGMNLDARPSSASGKSEPSKTEGGGLKKPAAGWTKLSSAVPPSQSPEPSRDVGDASLKPSKPSGFKSSGFAPVPSSSTSGFKPIGVADVGTRPTPSSSSSGTLARGPPAFVASSSAETSFKATLEQSSESPQSTSLPNAAQPPSKFAQIAARLAARKATATSSSHVDLSTPNPGRTGSRNCSYHSEVEKMLDI</sequence>
<dbReference type="Proteomes" id="UP000037035">
    <property type="component" value="Unassembled WGS sequence"/>
</dbReference>
<dbReference type="PANTHER" id="PTHR47251:SF1">
    <property type="entry name" value="FINGER DOMAIN PROTEIN, PUTATIVE (AFU_ORTHOLOGUE AFUA_3G04180)-RELATED"/>
    <property type="match status" value="1"/>
</dbReference>
<keyword evidence="4" id="KW-1185">Reference proteome</keyword>
<feature type="compositionally biased region" description="Basic and acidic residues" evidence="1">
    <location>
        <begin position="262"/>
        <end position="279"/>
    </location>
</feature>
<dbReference type="Pfam" id="PF01585">
    <property type="entry name" value="G-patch"/>
    <property type="match status" value="1"/>
</dbReference>
<evidence type="ECO:0000259" key="2">
    <source>
        <dbReference type="PROSITE" id="PS50174"/>
    </source>
</evidence>
<feature type="region of interest" description="Disordered" evidence="1">
    <location>
        <begin position="40"/>
        <end position="98"/>
    </location>
</feature>
<dbReference type="OrthoDB" id="4822at2759"/>
<feature type="compositionally biased region" description="Low complexity" evidence="1">
    <location>
        <begin position="339"/>
        <end position="351"/>
    </location>
</feature>
<organism evidence="3 4">
    <name type="scientific">Puccinia sorghi</name>
    <dbReference type="NCBI Taxonomy" id="27349"/>
    <lineage>
        <taxon>Eukaryota</taxon>
        <taxon>Fungi</taxon>
        <taxon>Dikarya</taxon>
        <taxon>Basidiomycota</taxon>
        <taxon>Pucciniomycotina</taxon>
        <taxon>Pucciniomycetes</taxon>
        <taxon>Pucciniales</taxon>
        <taxon>Pucciniaceae</taxon>
        <taxon>Puccinia</taxon>
    </lineage>
</organism>
<name>A0A0L6V0R6_9BASI</name>
<feature type="compositionally biased region" description="Low complexity" evidence="1">
    <location>
        <begin position="40"/>
        <end position="60"/>
    </location>
</feature>
<proteinExistence type="predicted"/>
<dbReference type="EMBL" id="LAVV01008113">
    <property type="protein sequence ID" value="KNZ53740.1"/>
    <property type="molecule type" value="Genomic_DNA"/>
</dbReference>
<dbReference type="SMART" id="SM00443">
    <property type="entry name" value="G_patch"/>
    <property type="match status" value="1"/>
</dbReference>
<reference evidence="3 4" key="1">
    <citation type="submission" date="2015-08" db="EMBL/GenBank/DDBJ databases">
        <title>Next Generation Sequencing and Analysis of the Genome of Puccinia sorghi L Schw, the Causal Agent of Maize Common Rust.</title>
        <authorList>
            <person name="Rochi L."/>
            <person name="Burguener G."/>
            <person name="Darino M."/>
            <person name="Turjanski A."/>
            <person name="Kreff E."/>
            <person name="Dieguez M.J."/>
            <person name="Sacco F."/>
        </authorList>
    </citation>
    <scope>NUCLEOTIDE SEQUENCE [LARGE SCALE GENOMIC DNA]</scope>
    <source>
        <strain evidence="3 4">RO10H11247</strain>
    </source>
</reference>
<dbReference type="PROSITE" id="PS50174">
    <property type="entry name" value="G_PATCH"/>
    <property type="match status" value="1"/>
</dbReference>
<feature type="compositionally biased region" description="Low complexity" evidence="1">
    <location>
        <begin position="428"/>
        <end position="442"/>
    </location>
</feature>
<feature type="domain" description="G-patch" evidence="2">
    <location>
        <begin position="102"/>
        <end position="148"/>
    </location>
</feature>
<feature type="compositionally biased region" description="Basic and acidic residues" evidence="1">
    <location>
        <begin position="62"/>
        <end position="83"/>
    </location>
</feature>